<feature type="domain" description="Filamentous haemagglutinin FhaB/tRNA nuclease CdiA-like TPS" evidence="5">
    <location>
        <begin position="56"/>
        <end position="161"/>
    </location>
</feature>
<dbReference type="SMART" id="SM00912">
    <property type="entry name" value="Haemagg_act"/>
    <property type="match status" value="1"/>
</dbReference>
<dbReference type="InterPro" id="IPR050909">
    <property type="entry name" value="Bact_Autotransporter_VF"/>
</dbReference>
<dbReference type="InterPro" id="IPR012334">
    <property type="entry name" value="Pectin_lyas_fold"/>
</dbReference>
<dbReference type="Proteomes" id="UP000192923">
    <property type="component" value="Unassembled WGS sequence"/>
</dbReference>
<name>A0A1Y6CXQ6_9GAMM</name>
<dbReference type="RefSeq" id="WP_085213106.1">
    <property type="nucleotide sequence ID" value="NZ_FXAM01000001.1"/>
</dbReference>
<feature type="compositionally biased region" description="Polar residues" evidence="4">
    <location>
        <begin position="2742"/>
        <end position="2769"/>
    </location>
</feature>
<dbReference type="InterPro" id="IPR008638">
    <property type="entry name" value="FhaB/CdiA-like_TPS"/>
</dbReference>
<keyword evidence="7" id="KW-1185">Reference proteome</keyword>
<sequence>MTRKHLLHPLFPAARVSPPLPLAVAIRGLLAGGLLFGGGPRPGRAELPVPADILVAPGAGQVQAPVVQGNTMTIRQLSDKATLDWKSFNIGVGNTVKFQQPAATSVALNHIHQADPSRIYGTLTANGQIYLVNQNGFVFGKSAQVNVNSLVASTLNISDSVLQLGLAQGFGKDGSAALSATDAQGLTTQQLYLKDAAGNPVLDQHGQKVKIQIFVDQGATIATHAANGRIILAAPSITNQGVIEAPDGQVIVAASQDKVYLQQADADSGIRGLLVEVGTGGDVNNIGKIIAQHGNASLIGFAVNQNGLVSASTSVKLNGSVRLLAREGAQANTEGALQPLSTRRALDAGDGLGLKAQVTLGPNSLTSVELDANKAETAVDAQTQGRSHIEIAGQRILAQAQSSVRAYSGVVDLTASDDPNNAAVKGDSRVYLDRGSRIDVSGKNVALPMSRNVVKVELRNNELRDAPLQRDGVLHGKTVAVDLRDVDADGHIPIADISGALARIARNIDERSTTGGTLNIASSGDLIARPGSVLDVSGGSMAYRSGYIQTTQLISGHRLYDIGQADPNRHYTGILGDIVRVHSKWGVTERWARAGVGLQRYEPGYVEGQDGGKLNLSAYNAMLDGYLKGQTVNGRLQRQSGTRTPGAELSIDLNQGNLQGQQDVVFAKATQAAASLGADGVFPTVPAADGSATAAALTLSAAALRGTGFTQVAIATNGKLSLERGARLALPGGGKLDLAAGGFDIEGKISAPGGEVDLKPIAIEVDGKPLPQASAIVLGPQAAISVAGRWVNDLADPVGQSRQPWTVDIAGGSVSLVTEQGDLTLLPGSRIDASGGAWLAGNTQLTAGRGGSIQLRAQTQVQGGPPSNLSLGGTVSAWGLKQGGSLDLASGAVFIGADRDAPPPQTPGVVPLVVSPASFRRGGFANYSLTANLDGLTVADGLELHPLQRNLALPDNATGLHSLDHLPAGTHAITLPDDLRGAANLSLQVAHSAEQNRDGVLSVGKNAQIAVDRLGAVKLTSDTSIHVEGGIDAPAGSIALDLVKPTAGDHGFYAAQAIWLGRDSRLSARGVFAPARDATGLRTGEVLPGGSVDLTARRGYIVAETGSRIDVSGTAATLQFRDDPDTPHIGERSIPSDGGSIHLTAGEGLVADGAFLAQGGGAGASGGSLKLELNGTLRGKPTDLIPGGVFPDDRNPDAPRSLIVAADASPALPSTLNFGQDLPTADFSGLGQLSAERIDAAGFGTLTLRTDAVNINNAYVGSIRFQGAAQLTADRQITLDSPTLAWSADSGGTVGLVAPLVQLGSTQSRVDTLSGSSVLASKLAPDAVAGAGRLQVSAQGIDLVGGLSFDGFGQVALNSAGDIRAIGIRQAKEAKDYRGELHLAGDLSLLAQQVYPTTLSDYALTLTGDAATLSVQSSGGERAPVYSAGGSLTVNAGNIVQAGVVVAPFGQIKLNAAKLLQLSSGSLTSVSGAGLTVPFGRGSGGLNWLYPLDSTGLINRAIDTPPEKRIALDGQTVRLQPDAIVDLAGGGDLLAYEFITGPGGSNDVLDPTDAAFSAKFAVIPGVRGISTPYDPLEFPASGLQVGDSVHLSGGSGLPAGDYTLLPAHYALLPGAYLVTPETGTRDLNPGQSYQLADGSTVVAGRYQVADTGLRDARWQGFAVAPGATARLYSEYHDYSANSFFTAQAAKSDNGTVPRLPMDAGSLALSAATALTLDASVYAPAAVGGRGGGVDISADHLAVVGQAAGLTQQPQGTVAVLADDLDRLGVESLLLGGLRSQEAKGQRISVTADSVTVSGDADLAGREIILAAKDEVKIEAGAVVASTGSTGGKADTLLVSNRVAGDAPANSDGALLRVSSLDQVEVVRDPTTTGDTGVLSVARGARLQSAGSILLDSTQDTRFAGSFAMRGGALSLKSSQISLGDAPAHTGGLALSGTQLAVDDLRLISAGAINLYGEVSVSAKTLSLEAAALNGYGTGNTAHLSAGTLAWSNPAAATTHATGSGDGSLNLDAGRIELGGGQYAITGFGQVNLNANEALLAQAAPQTAAGSTSTGPTVGQLAVAGDLTLNAGHISGDSGATLAIDASGHKLTLGATPAPTDAAQTTGLGVSLKLTADSIAGAGRFDLPAGLLNLTARSGDLTLASGTAIDVSGRAVAIGSQTRYVPAGQVTLSATQGNIALESGASLKLAGATVAAGSDQTSDAGSLAVQAPQGRFDWNGNLSANAPATGSRAGRFTLDVVATGSTADQDSGAALSGLNAKLAAAGFTDMVSIRQRTGNVMLAAGQTLTAHRFDLAVDQGSARIAGRIDASGATAGTVSVQAAQGIALTSGAAIDAHAHSAGEKGGSVTLDTVATGLDDTHSGRLDLAAASTLDVSGGAGGDGGSVHLRTGRDEATGAVNASAIDTRITGSARTVLEATRVYTGVGVIDAAAIAQYQADTAAFMAQAQAPADHSGAGVLLAPGLDIRNSGDLALNSVWDFMAKATDPATGTQTALWRWDGVPGYLRLDAGGDLKINAALSDGFAIAALPDPLNIVLPDQPGTLRFQDVIQPGYSWSYQLQAGRDVLLANQYQVPNSLDATTALSKQVVVRTGTGDIDIQAGRDITFVADAQDSTKAAAVYTMGRPADYSWGDLLLGNIPGVPKPDPNMQLADYLRGLDSTQMASLLRWGYLNEYQVAWAFLAEYPTHGGNIDLSAGGDIRGIQTGQLSSDWLVRSGTWNDDPNDTGKTPTAWGINISGTTANTTNITVGDDGQPNSDSTGTPITDASGNPITDEHGNPIALNEQGNRYFNQNVGALGGGDVTVRAGGDVADLSVMIPTTGKPMGVLTTPGNGGKPNTGPTAGLDSQWLENGTVVQGGGNLAVQAGGDIRGGEFYTGQGAGLLEAGGSIRAADSGLASIVELGDARFDLKARQDVVLGTALNPTLLPQRVIPDAASGQTADFITYDPTSAVNLWSAAGHITLQGGLDAWKTVKNYSQDELAEFNLALYPGTLKAVAARGDIRIDGSINLYPSPQGQLELLAGNDLTTDNPDDNALTVNLSDADPASFPSVALPVTQLVGNADNPILLNQRLDPSNPATSVIHAATPVHSGDTPPALLVAGQGDIAVSGGSRIRFFLSKPTQVQAGRDIRNVSFYTQNLAAGDISLIQAQRDIGFDTSLDNNGNVNGLDQRIQQSGPGRLQVLAGRDINLGSSVGILSVGNLSNPALSSTGASIDILAGLSDPLDLKSFFDAYLAPDSAYLKTLALPGDDTFAQLSPADKLAYLESLPNTTQLGLVQKILFSEIKLAAAAAAKAPEGQRKALYQRGFDAIAKLFPGDQYSGDLGLVFSQIKSFSGGDINLATPGGKVDVGLAGKVAGLQKSADQLGIVVQGQGDLNAFAKGDFNVNQSRVFTMGGGDIALWSSAGSIDAGKGAKSAISAPPPTTTLDDKGNIVTLFPPIVSGSGIQAITPADGSGKQGNVYLAAPAGVVNAGEAGISGGRVVIAASAVIGASNIQASGGTVGVPTAVAPPVIPGGVAGAAAGAAKAATQSGGLDDPGKAQAENESLAKAQAVGNSLLNADVVGYGQCSVTDVRNGKPGCGGDPTATN</sequence>
<dbReference type="SUPFAM" id="SSF51126">
    <property type="entry name" value="Pectin lyase-like"/>
    <property type="match status" value="1"/>
</dbReference>
<dbReference type="PANTHER" id="PTHR12338">
    <property type="entry name" value="AUTOTRANSPORTER"/>
    <property type="match status" value="1"/>
</dbReference>
<evidence type="ECO:0000313" key="6">
    <source>
        <dbReference type="EMBL" id="SMF95137.1"/>
    </source>
</evidence>
<feature type="region of interest" description="Disordered" evidence="4">
    <location>
        <begin position="2715"/>
        <end position="2734"/>
    </location>
</feature>
<evidence type="ECO:0000256" key="3">
    <source>
        <dbReference type="ARBA" id="ARBA00022729"/>
    </source>
</evidence>
<evidence type="ECO:0000259" key="5">
    <source>
        <dbReference type="SMART" id="SM00912"/>
    </source>
</evidence>
<feature type="compositionally biased region" description="Polar residues" evidence="4">
    <location>
        <begin position="2715"/>
        <end position="2727"/>
    </location>
</feature>
<dbReference type="EMBL" id="FXAM01000001">
    <property type="protein sequence ID" value="SMF95137.1"/>
    <property type="molecule type" value="Genomic_DNA"/>
</dbReference>
<keyword evidence="3" id="KW-0732">Signal</keyword>
<accession>A0A1Y6CXQ6</accession>
<comment type="subcellular location">
    <subcellularLocation>
        <location evidence="1">Secreted</location>
    </subcellularLocation>
</comment>
<reference evidence="6 7" key="1">
    <citation type="submission" date="2016-12" db="EMBL/GenBank/DDBJ databases">
        <authorList>
            <person name="Song W.-J."/>
            <person name="Kurnit D.M."/>
        </authorList>
    </citation>
    <scope>NUCLEOTIDE SEQUENCE [LARGE SCALE GENOMIC DNA]</scope>
    <source>
        <strain evidence="6 7">175</strain>
    </source>
</reference>
<dbReference type="Pfam" id="PF05860">
    <property type="entry name" value="TPS"/>
    <property type="match status" value="1"/>
</dbReference>
<evidence type="ECO:0000256" key="4">
    <source>
        <dbReference type="SAM" id="MobiDB-lite"/>
    </source>
</evidence>
<evidence type="ECO:0000256" key="1">
    <source>
        <dbReference type="ARBA" id="ARBA00004613"/>
    </source>
</evidence>
<dbReference type="Gene3D" id="2.160.20.10">
    <property type="entry name" value="Single-stranded right-handed beta-helix, Pectin lyase-like"/>
    <property type="match status" value="1"/>
</dbReference>
<keyword evidence="2" id="KW-0964">Secreted</keyword>
<dbReference type="PANTHER" id="PTHR12338:SF8">
    <property type="entry name" value="HEME_HEMOPEXIN-BINDING PROTEIN"/>
    <property type="match status" value="1"/>
</dbReference>
<dbReference type="InterPro" id="IPR021026">
    <property type="entry name" value="Filamn_hemagglutn_DUF3739"/>
</dbReference>
<organism evidence="6 7">
    <name type="scientific">Methylomagnum ishizawai</name>
    <dbReference type="NCBI Taxonomy" id="1760988"/>
    <lineage>
        <taxon>Bacteria</taxon>
        <taxon>Pseudomonadati</taxon>
        <taxon>Pseudomonadota</taxon>
        <taxon>Gammaproteobacteria</taxon>
        <taxon>Methylococcales</taxon>
        <taxon>Methylococcaceae</taxon>
        <taxon>Methylomagnum</taxon>
    </lineage>
</organism>
<gene>
    <name evidence="6" type="ORF">SAMN02949497_2483</name>
</gene>
<dbReference type="NCBIfam" id="TIGR01901">
    <property type="entry name" value="adhes_NPXG"/>
    <property type="match status" value="1"/>
</dbReference>
<evidence type="ECO:0000313" key="7">
    <source>
        <dbReference type="Proteomes" id="UP000192923"/>
    </source>
</evidence>
<protein>
    <submittedName>
        <fullName evidence="6">Filamentous hemagglutinin family N-terminal domain-containing protein</fullName>
    </submittedName>
</protein>
<dbReference type="STRING" id="1760988.SAMN02949497_2483"/>
<proteinExistence type="predicted"/>
<dbReference type="GO" id="GO:0005576">
    <property type="term" value="C:extracellular region"/>
    <property type="evidence" value="ECO:0007669"/>
    <property type="project" value="UniProtKB-SubCell"/>
</dbReference>
<feature type="region of interest" description="Disordered" evidence="4">
    <location>
        <begin position="2742"/>
        <end position="2776"/>
    </location>
</feature>
<evidence type="ECO:0000256" key="2">
    <source>
        <dbReference type="ARBA" id="ARBA00022525"/>
    </source>
</evidence>
<dbReference type="Pfam" id="PF12545">
    <property type="entry name" value="DUF3739"/>
    <property type="match status" value="1"/>
</dbReference>
<dbReference type="InterPro" id="IPR011050">
    <property type="entry name" value="Pectin_lyase_fold/virulence"/>
</dbReference>
<dbReference type="OrthoDB" id="218680at2"/>